<dbReference type="EC" id="4.1.2.25" evidence="6"/>
<protein>
    <recommendedName>
        <fullName evidence="6">7,8-dihydroneopterin aldolase</fullName>
        <ecNumber evidence="6">4.1.2.25</ecNumber>
    </recommendedName>
</protein>
<dbReference type="SUPFAM" id="SSF55620">
    <property type="entry name" value="Tetrahydrobiopterin biosynthesis enzymes-like"/>
    <property type="match status" value="1"/>
</dbReference>
<sequence>MPELPVRHIPPADAPDRVALKGISGFGHHGVFAFEREQGQRFVVDVVCALDLEPAARSDDLTDTLDYGSLAAAVVKDIEGEPLDLIESLAARIARTCLSNQRVDAVEVTVHKPDAPMPVDVADVAVTLTRSRTYE</sequence>
<comment type="similarity">
    <text evidence="3 6">Belongs to the DHNA family.</text>
</comment>
<keyword evidence="5 6" id="KW-0456">Lyase</keyword>
<dbReference type="EMBL" id="JAFBCF010000001">
    <property type="protein sequence ID" value="MBM7798429.1"/>
    <property type="molecule type" value="Genomic_DNA"/>
</dbReference>
<evidence type="ECO:0000259" key="7">
    <source>
        <dbReference type="SMART" id="SM00905"/>
    </source>
</evidence>
<dbReference type="InterPro" id="IPR006156">
    <property type="entry name" value="Dihydroneopterin_aldolase"/>
</dbReference>
<keyword evidence="4 6" id="KW-0289">Folate biosynthesis</keyword>
<dbReference type="InterPro" id="IPR006157">
    <property type="entry name" value="FolB_dom"/>
</dbReference>
<accession>A0ABS2RHE7</accession>
<gene>
    <name evidence="8" type="ORF">JOE57_001350</name>
</gene>
<dbReference type="PANTHER" id="PTHR42844">
    <property type="entry name" value="DIHYDRONEOPTERIN ALDOLASE 1-RELATED"/>
    <property type="match status" value="1"/>
</dbReference>
<dbReference type="NCBIfam" id="TIGR00526">
    <property type="entry name" value="folB_dom"/>
    <property type="match status" value="1"/>
</dbReference>
<reference evidence="8 9" key="1">
    <citation type="submission" date="2021-01" db="EMBL/GenBank/DDBJ databases">
        <title>Sequencing the genomes of 1000 actinobacteria strains.</title>
        <authorList>
            <person name="Klenk H.-P."/>
        </authorList>
    </citation>
    <scope>NUCLEOTIDE SEQUENCE [LARGE SCALE GENOMIC DNA]</scope>
    <source>
        <strain evidence="8 9">DSM 18662</strain>
    </source>
</reference>
<dbReference type="Pfam" id="PF02152">
    <property type="entry name" value="FolB"/>
    <property type="match status" value="1"/>
</dbReference>
<dbReference type="InterPro" id="IPR043133">
    <property type="entry name" value="GTP-CH-I_C/QueF"/>
</dbReference>
<proteinExistence type="inferred from homology"/>
<dbReference type="RefSeq" id="WP_204916970.1">
    <property type="nucleotide sequence ID" value="NZ_BAAAQP010000008.1"/>
</dbReference>
<evidence type="ECO:0000313" key="9">
    <source>
        <dbReference type="Proteomes" id="UP000704762"/>
    </source>
</evidence>
<organism evidence="8 9">
    <name type="scientific">Microlunatus panaciterrae</name>
    <dbReference type="NCBI Taxonomy" id="400768"/>
    <lineage>
        <taxon>Bacteria</taxon>
        <taxon>Bacillati</taxon>
        <taxon>Actinomycetota</taxon>
        <taxon>Actinomycetes</taxon>
        <taxon>Propionibacteriales</taxon>
        <taxon>Propionibacteriaceae</taxon>
        <taxon>Microlunatus</taxon>
    </lineage>
</organism>
<comment type="pathway">
    <text evidence="2 6">Cofactor biosynthesis; tetrahydrofolate biosynthesis; 2-amino-4-hydroxy-6-hydroxymethyl-7,8-dihydropteridine diphosphate from 7,8-dihydroneopterin triphosphate: step 3/4.</text>
</comment>
<keyword evidence="9" id="KW-1185">Reference proteome</keyword>
<dbReference type="NCBIfam" id="TIGR00525">
    <property type="entry name" value="folB"/>
    <property type="match status" value="1"/>
</dbReference>
<comment type="function">
    <text evidence="6">Catalyzes the conversion of 7,8-dihydroneopterin to 6-hydroxymethyl-7,8-dihydropterin.</text>
</comment>
<feature type="domain" description="Dihydroneopterin aldolase/epimerase" evidence="7">
    <location>
        <begin position="18"/>
        <end position="130"/>
    </location>
</feature>
<dbReference type="SMART" id="SM00905">
    <property type="entry name" value="FolB"/>
    <property type="match status" value="1"/>
</dbReference>
<evidence type="ECO:0000256" key="2">
    <source>
        <dbReference type="ARBA" id="ARBA00005013"/>
    </source>
</evidence>
<evidence type="ECO:0000256" key="4">
    <source>
        <dbReference type="ARBA" id="ARBA00022909"/>
    </source>
</evidence>
<evidence type="ECO:0000313" key="8">
    <source>
        <dbReference type="EMBL" id="MBM7798429.1"/>
    </source>
</evidence>
<evidence type="ECO:0000256" key="1">
    <source>
        <dbReference type="ARBA" id="ARBA00001353"/>
    </source>
</evidence>
<evidence type="ECO:0000256" key="5">
    <source>
        <dbReference type="ARBA" id="ARBA00023239"/>
    </source>
</evidence>
<evidence type="ECO:0000256" key="3">
    <source>
        <dbReference type="ARBA" id="ARBA00005708"/>
    </source>
</evidence>
<dbReference type="PANTHER" id="PTHR42844:SF1">
    <property type="entry name" value="DIHYDRONEOPTERIN ALDOLASE 1-RELATED"/>
    <property type="match status" value="1"/>
</dbReference>
<name>A0ABS2RHE7_9ACTN</name>
<dbReference type="CDD" id="cd00534">
    <property type="entry name" value="DHNA_DHNTPE"/>
    <property type="match status" value="1"/>
</dbReference>
<comment type="caution">
    <text evidence="8">The sequence shown here is derived from an EMBL/GenBank/DDBJ whole genome shotgun (WGS) entry which is preliminary data.</text>
</comment>
<dbReference type="Gene3D" id="3.30.1130.10">
    <property type="match status" value="1"/>
</dbReference>
<comment type="catalytic activity">
    <reaction evidence="1 6">
        <text>7,8-dihydroneopterin = 6-hydroxymethyl-7,8-dihydropterin + glycolaldehyde</text>
        <dbReference type="Rhea" id="RHEA:10540"/>
        <dbReference type="ChEBI" id="CHEBI:17001"/>
        <dbReference type="ChEBI" id="CHEBI:17071"/>
        <dbReference type="ChEBI" id="CHEBI:44841"/>
        <dbReference type="EC" id="4.1.2.25"/>
    </reaction>
</comment>
<evidence type="ECO:0000256" key="6">
    <source>
        <dbReference type="RuleBase" id="RU362079"/>
    </source>
</evidence>
<dbReference type="Proteomes" id="UP000704762">
    <property type="component" value="Unassembled WGS sequence"/>
</dbReference>